<dbReference type="AlphaFoldDB" id="A0A0F9IXY9"/>
<gene>
    <name evidence="1" type="ORF">LCGC14_1599670</name>
</gene>
<reference evidence="1" key="1">
    <citation type="journal article" date="2015" name="Nature">
        <title>Complex archaea that bridge the gap between prokaryotes and eukaryotes.</title>
        <authorList>
            <person name="Spang A."/>
            <person name="Saw J.H."/>
            <person name="Jorgensen S.L."/>
            <person name="Zaremba-Niedzwiedzka K."/>
            <person name="Martijn J."/>
            <person name="Lind A.E."/>
            <person name="van Eijk R."/>
            <person name="Schleper C."/>
            <person name="Guy L."/>
            <person name="Ettema T.J."/>
        </authorList>
    </citation>
    <scope>NUCLEOTIDE SEQUENCE</scope>
</reference>
<dbReference type="EMBL" id="LAZR01012813">
    <property type="protein sequence ID" value="KKM24974.1"/>
    <property type="molecule type" value="Genomic_DNA"/>
</dbReference>
<organism evidence="1">
    <name type="scientific">marine sediment metagenome</name>
    <dbReference type="NCBI Taxonomy" id="412755"/>
    <lineage>
        <taxon>unclassified sequences</taxon>
        <taxon>metagenomes</taxon>
        <taxon>ecological metagenomes</taxon>
    </lineage>
</organism>
<comment type="caution">
    <text evidence="1">The sequence shown here is derived from an EMBL/GenBank/DDBJ whole genome shotgun (WGS) entry which is preliminary data.</text>
</comment>
<protein>
    <submittedName>
        <fullName evidence="1">Uncharacterized protein</fullName>
    </submittedName>
</protein>
<accession>A0A0F9IXY9</accession>
<proteinExistence type="predicted"/>
<evidence type="ECO:0000313" key="1">
    <source>
        <dbReference type="EMBL" id="KKM24974.1"/>
    </source>
</evidence>
<name>A0A0F9IXY9_9ZZZZ</name>
<sequence length="73" mass="8263">METMTKQSVAGFKVKEYQVKKGKDTEKVKLILEANVEDIKSGDVDFGEILKALWSHQASENDVGFSLFVNKRE</sequence>